<evidence type="ECO:0000256" key="5">
    <source>
        <dbReference type="HAMAP-Rule" id="MF_00859"/>
    </source>
</evidence>
<keyword evidence="2 5" id="KW-0113">Calvin cycle</keyword>
<evidence type="ECO:0000256" key="2">
    <source>
        <dbReference type="ARBA" id="ARBA00022567"/>
    </source>
</evidence>
<dbReference type="GO" id="GO:0009507">
    <property type="term" value="C:chloroplast"/>
    <property type="evidence" value="ECO:0007669"/>
    <property type="project" value="UniProtKB-SubCell"/>
</dbReference>
<keyword evidence="3 5" id="KW-0120">Carbon dioxide fixation</keyword>
<keyword evidence="5 8" id="KW-0150">Chloroplast</keyword>
<dbReference type="SMART" id="SM00961">
    <property type="entry name" value="RuBisCO_small"/>
    <property type="match status" value="1"/>
</dbReference>
<comment type="function">
    <text evidence="5">RuBisCO catalyzes two reactions: the carboxylation of D-ribulose 1,5-bisphosphate, the primary event in carbon dioxide fixation, as well as the oxidative fragmentation of the pentose substrate in the photorespiration process. Both reactions occur simultaneously and in competition at the same active site. Although the small subunit is not catalytic it is essential for maximal activity.</text>
</comment>
<dbReference type="AlphaFoldDB" id="A0A8F5JA00"/>
<organism evidence="8">
    <name type="scientific">Chaetoceros laevisporus</name>
    <dbReference type="NCBI Taxonomy" id="1937691"/>
    <lineage>
        <taxon>Eukaryota</taxon>
        <taxon>Sar</taxon>
        <taxon>Stramenopiles</taxon>
        <taxon>Ochrophyta</taxon>
        <taxon>Bacillariophyta</taxon>
        <taxon>Coscinodiscophyceae</taxon>
        <taxon>Chaetocerotophycidae</taxon>
        <taxon>Chaetocerotales</taxon>
        <taxon>Chaetocerotaceae</taxon>
        <taxon>Chaetoceros</taxon>
    </lineage>
</organism>
<feature type="domain" description="Ribulose bisphosphate carboxylase small subunit" evidence="7">
    <location>
        <begin position="4"/>
        <end position="103"/>
    </location>
</feature>
<comment type="function">
    <text evidence="6">RuBisCO catalyzes two reactions: the carboxylation of D-ribulose 1,5-bisphosphate, the primary event in carbon dioxide fixation, as well as the oxidative fragmentation of the pentose substrate. Both reactions occur simultaneously and in competition at the same active site. Although the small subunit is not catalytic it is essential for maximal activity.</text>
</comment>
<dbReference type="GO" id="GO:0019253">
    <property type="term" value="P:reductive pentose-phosphate cycle"/>
    <property type="evidence" value="ECO:0007669"/>
    <property type="project" value="UniProtKB-UniRule"/>
</dbReference>
<dbReference type="InterPro" id="IPR000894">
    <property type="entry name" value="RuBisCO_ssu_dom"/>
</dbReference>
<dbReference type="PANTHER" id="PTHR31262">
    <property type="entry name" value="RIBULOSE BISPHOSPHATE CARBOXYLASE SMALL CHAIN 1, CHLOROPLASTIC"/>
    <property type="match status" value="1"/>
</dbReference>
<comment type="similarity">
    <text evidence="5">Belongs to the RuBisCO small chain family.</text>
</comment>
<keyword evidence="1 5" id="KW-0602">Photosynthesis</keyword>
<dbReference type="InterPro" id="IPR024681">
    <property type="entry name" value="RuBisCO_ssu"/>
</dbReference>
<evidence type="ECO:0000256" key="1">
    <source>
        <dbReference type="ARBA" id="ARBA00022531"/>
    </source>
</evidence>
<evidence type="ECO:0000256" key="6">
    <source>
        <dbReference type="HAMAP-Rule" id="MF_00860"/>
    </source>
</evidence>
<evidence type="ECO:0000259" key="7">
    <source>
        <dbReference type="SMART" id="SM00961"/>
    </source>
</evidence>
<evidence type="ECO:0000313" key="8">
    <source>
        <dbReference type="EMBL" id="QXM17835.1"/>
    </source>
</evidence>
<dbReference type="GO" id="GO:0016984">
    <property type="term" value="F:ribulose-bisphosphate carboxylase activity"/>
    <property type="evidence" value="ECO:0007669"/>
    <property type="project" value="UniProtKB-UniRule"/>
</dbReference>
<comment type="subunit">
    <text evidence="4 5">Heterohexadecamer of 8 large and 8 small subunits.</text>
</comment>
<sequence>MRLTQGCFSFLPDLTDAQIEKQIAYCITKGWAMNVEWTDDPHPRNSYWELWGLPLFDIKDSGSVMFELNEARKACAPGYIRINAFDASYGTESCAMSFIVNRPANEPGFYLDRTDGAGRFITYSVKSYSVLRNGEGARY</sequence>
<name>A0A8F5JA00_9STRA</name>
<comment type="subcellular location">
    <subcellularLocation>
        <location evidence="5">Plastid</location>
        <location evidence="5">Chloroplast</location>
    </subcellularLocation>
</comment>
<evidence type="ECO:0000256" key="4">
    <source>
        <dbReference type="ARBA" id="ARBA00038826"/>
    </source>
</evidence>
<dbReference type="SUPFAM" id="SSF55239">
    <property type="entry name" value="RuBisCO, small subunit"/>
    <property type="match status" value="1"/>
</dbReference>
<dbReference type="HAMAP" id="MF_00859">
    <property type="entry name" value="RuBisCO_S_bact"/>
    <property type="match status" value="1"/>
</dbReference>
<comment type="miscellaneous">
    <text evidence="5">The basic functional RuBisCO is composed of a large chain homodimer in a 'head-to-tail' conformation. In form I RuBisCO this homodimer is arranged in a barrel-like tetramer with the small subunits forming a tetrameric 'cap' on each end of the 'barrel'.</text>
</comment>
<dbReference type="CDD" id="cd03527">
    <property type="entry name" value="RuBisCO_small"/>
    <property type="match status" value="1"/>
</dbReference>
<reference evidence="8" key="1">
    <citation type="submission" date="2021-03" db="EMBL/GenBank/DDBJ databases">
        <authorList>
            <person name="Xu Q."/>
            <person name="Chen N."/>
        </authorList>
    </citation>
    <scope>NUCLEOTIDE SEQUENCE</scope>
</reference>
<dbReference type="Pfam" id="PF00101">
    <property type="entry name" value="RuBisCO_small"/>
    <property type="match status" value="1"/>
</dbReference>
<dbReference type="Gene3D" id="3.30.190.10">
    <property type="entry name" value="Ribulose bisphosphate carboxylase, small subunit"/>
    <property type="match status" value="1"/>
</dbReference>
<evidence type="ECO:0000256" key="3">
    <source>
        <dbReference type="ARBA" id="ARBA00023300"/>
    </source>
</evidence>
<keyword evidence="8" id="KW-0456">Lyase</keyword>
<geneLocation type="chloroplast" evidence="8"/>
<dbReference type="EMBL" id="MW845779">
    <property type="protein sequence ID" value="QXM17835.1"/>
    <property type="molecule type" value="Genomic_DNA"/>
</dbReference>
<dbReference type="InterPro" id="IPR036385">
    <property type="entry name" value="RuBisCO_ssu_sf"/>
</dbReference>
<gene>
    <name evidence="5 8" type="primary">rbcS</name>
    <name evidence="6" type="synonym">RBCS</name>
</gene>
<proteinExistence type="inferred from homology"/>
<accession>A0A8F5JA00</accession>
<protein>
    <recommendedName>
        <fullName evidence="5 6">Multifunctional fusion protein</fullName>
    </recommendedName>
    <domain>
        <recommendedName>
            <fullName evidence="5">Ribulose bisphosphate carboxylase small subunit</fullName>
            <shortName evidence="5">RuBisCO small subunit</shortName>
        </recommendedName>
    </domain>
    <domain>
        <recommendedName>
            <fullName evidence="6">Ribulose bisphosphate carboxylase small subunit, chloroplastic</fullName>
        </recommendedName>
    </domain>
</protein>
<dbReference type="PANTHER" id="PTHR31262:SF23">
    <property type="entry name" value="RIBULOSE BISPHOSPHATE CARBOXYLASE SMALL SUBUNIT"/>
    <property type="match status" value="1"/>
</dbReference>
<keyword evidence="5" id="KW-0601">Photorespiration</keyword>
<keyword evidence="6 8" id="KW-0934">Plastid</keyword>